<dbReference type="SUPFAM" id="SSF56601">
    <property type="entry name" value="beta-lactamase/transpeptidase-like"/>
    <property type="match status" value="1"/>
</dbReference>
<feature type="transmembrane region" description="Helical" evidence="5">
    <location>
        <begin position="46"/>
        <end position="66"/>
    </location>
</feature>
<dbReference type="GO" id="GO:0008658">
    <property type="term" value="F:penicillin binding"/>
    <property type="evidence" value="ECO:0007669"/>
    <property type="project" value="InterPro"/>
</dbReference>
<feature type="domain" description="Penicillin-binding protein dimerisation" evidence="7">
    <location>
        <begin position="95"/>
        <end position="260"/>
    </location>
</feature>
<dbReference type="STRING" id="1200352.A606_04645"/>
<evidence type="ECO:0000313" key="9">
    <source>
        <dbReference type="Proteomes" id="UP000014809"/>
    </source>
</evidence>
<feature type="compositionally biased region" description="Polar residues" evidence="4">
    <location>
        <begin position="564"/>
        <end position="573"/>
    </location>
</feature>
<dbReference type="GO" id="GO:0005886">
    <property type="term" value="C:plasma membrane"/>
    <property type="evidence" value="ECO:0007669"/>
    <property type="project" value="TreeGrafter"/>
</dbReference>
<evidence type="ECO:0000256" key="5">
    <source>
        <dbReference type="SAM" id="Phobius"/>
    </source>
</evidence>
<gene>
    <name evidence="8" type="ORF">A606_04645</name>
</gene>
<proteinExistence type="inferred from homology"/>
<dbReference type="InterPro" id="IPR001460">
    <property type="entry name" value="PCN-bd_Tpept"/>
</dbReference>
<evidence type="ECO:0000256" key="1">
    <source>
        <dbReference type="ARBA" id="ARBA00004370"/>
    </source>
</evidence>
<dbReference type="InterPro" id="IPR005311">
    <property type="entry name" value="PBP_dimer"/>
</dbReference>
<feature type="domain" description="Penicillin-binding protein transpeptidase" evidence="6">
    <location>
        <begin position="314"/>
        <end position="631"/>
    </location>
</feature>
<dbReference type="Pfam" id="PF00905">
    <property type="entry name" value="Transpeptidase"/>
    <property type="match status" value="1"/>
</dbReference>
<dbReference type="GO" id="GO:0071555">
    <property type="term" value="P:cell wall organization"/>
    <property type="evidence" value="ECO:0007669"/>
    <property type="project" value="TreeGrafter"/>
</dbReference>
<name>S4XJ07_9CORY</name>
<accession>S4XJ07</accession>
<dbReference type="InterPro" id="IPR012338">
    <property type="entry name" value="Beta-lactam/transpept-like"/>
</dbReference>
<dbReference type="HOGENOM" id="CLU_009289_6_5_11"/>
<keyword evidence="5" id="KW-1133">Transmembrane helix</keyword>
<feature type="compositionally biased region" description="Basic and acidic residues" evidence="4">
    <location>
        <begin position="8"/>
        <end position="25"/>
    </location>
</feature>
<comment type="subcellular location">
    <subcellularLocation>
        <location evidence="1">Membrane</location>
    </subcellularLocation>
</comment>
<dbReference type="EMBL" id="CP003696">
    <property type="protein sequence ID" value="AGP30578.1"/>
    <property type="molecule type" value="Genomic_DNA"/>
</dbReference>
<sequence>MKAGASRQDQRWETETVDQDRNDRRGQRRSVPGNSWRTLDTSAAGFHSRGTVVVVAVVVIVVVLIARLMQIQLVKGDSLSASAAEQRTSQVNLLASRGQILDRDGRELAYTMKASMIVAHPASLPTYMADRYRLDPRTEDNPDGALPPDEQLEEIITELPAMLDGDTEAVKEDDLREALTSEDTYRRLVTNVDPDIAEKITQRWPELVAEPQDIRQYPNGAVGANIIGKYGWVADGVEGGQYGLELSADAGLQGKDGSYTADFSNGVIIPGTVRDQHPAVDGNTYELTIDTDAQTFVQQQVQQAKEKSGAESASAVVLDAKTGEVIAMATSDTINPMGDLQQQVDQGKEFTNRAVESAFEPGSVAKVMTAAAAIEEGKTTPDEVLQVPGSIDLAGVTVKDAWDHGVVSYTTTGVFGKSSNVGTLMLAQRVGEEKFSEYLDRFGIGQATNLGLPAETAGYVPDLAQWSGGTFANLPIGQGMSMSLLQMTSIYQALANDGVRITPSLIRSETTADGTEIPQAEPEKTTVVSPATARTVVDMFRAINQDDPTGVQEGTAPGAGIEGYQTSGKTGTAQQIDPETKAYSNSNYWITYAGIAPADDPRFVVGIMLDNPQRSSDGSGGQSAAPLFHDIGSWLLDHYNVPLSATEAPRLILEAQ</sequence>
<dbReference type="eggNOG" id="COG0768">
    <property type="taxonomic scope" value="Bacteria"/>
</dbReference>
<keyword evidence="3 5" id="KW-0472">Membrane</keyword>
<dbReference type="KEGG" id="cter:A606_04645"/>
<evidence type="ECO:0000259" key="6">
    <source>
        <dbReference type="Pfam" id="PF00905"/>
    </source>
</evidence>
<reference evidence="8 9" key="1">
    <citation type="submission" date="2012-06" db="EMBL/GenBank/DDBJ databases">
        <title>Complete genome sequence of Corynebacterium terpenotabidum Y-11 (=DSM 44721).</title>
        <authorList>
            <person name="Ruckert C."/>
            <person name="Albersmeier A."/>
            <person name="Al-Dilaimi A."/>
            <person name="Szczepanowski R."/>
            <person name="Kalinowski J."/>
        </authorList>
    </citation>
    <scope>NUCLEOTIDE SEQUENCE [LARGE SCALE GENOMIC DNA]</scope>
    <source>
        <strain evidence="8 9">Y-11</strain>
    </source>
</reference>
<dbReference type="InterPro" id="IPR036138">
    <property type="entry name" value="PBP_dimer_sf"/>
</dbReference>
<evidence type="ECO:0000256" key="4">
    <source>
        <dbReference type="SAM" id="MobiDB-lite"/>
    </source>
</evidence>
<dbReference type="PATRIC" id="fig|1200352.3.peg.940"/>
<feature type="region of interest" description="Disordered" evidence="4">
    <location>
        <begin position="546"/>
        <end position="573"/>
    </location>
</feature>
<dbReference type="PANTHER" id="PTHR30627">
    <property type="entry name" value="PEPTIDOGLYCAN D,D-TRANSPEPTIDASE"/>
    <property type="match status" value="1"/>
</dbReference>
<dbReference type="AlphaFoldDB" id="S4XJ07"/>
<organism evidence="8 9">
    <name type="scientific">Corynebacterium terpenotabidum Y-11</name>
    <dbReference type="NCBI Taxonomy" id="1200352"/>
    <lineage>
        <taxon>Bacteria</taxon>
        <taxon>Bacillati</taxon>
        <taxon>Actinomycetota</taxon>
        <taxon>Actinomycetes</taxon>
        <taxon>Mycobacteriales</taxon>
        <taxon>Corynebacteriaceae</taxon>
        <taxon>Corynebacterium</taxon>
    </lineage>
</organism>
<dbReference type="Proteomes" id="UP000014809">
    <property type="component" value="Chromosome"/>
</dbReference>
<evidence type="ECO:0000256" key="3">
    <source>
        <dbReference type="ARBA" id="ARBA00023136"/>
    </source>
</evidence>
<dbReference type="Pfam" id="PF03717">
    <property type="entry name" value="PBP_dimer"/>
    <property type="match status" value="1"/>
</dbReference>
<evidence type="ECO:0000259" key="7">
    <source>
        <dbReference type="Pfam" id="PF03717"/>
    </source>
</evidence>
<dbReference type="PANTHER" id="PTHR30627:SF1">
    <property type="entry name" value="PEPTIDOGLYCAN D,D-TRANSPEPTIDASE FTSI"/>
    <property type="match status" value="1"/>
</dbReference>
<keyword evidence="5" id="KW-0812">Transmembrane</keyword>
<evidence type="ECO:0000256" key="2">
    <source>
        <dbReference type="ARBA" id="ARBA00007171"/>
    </source>
</evidence>
<feature type="region of interest" description="Disordered" evidence="4">
    <location>
        <begin position="1"/>
        <end position="40"/>
    </location>
</feature>
<evidence type="ECO:0000313" key="8">
    <source>
        <dbReference type="EMBL" id="AGP30578.1"/>
    </source>
</evidence>
<dbReference type="OrthoDB" id="9789078at2"/>
<dbReference type="InterPro" id="IPR050515">
    <property type="entry name" value="Beta-lactam/transpept"/>
</dbReference>
<dbReference type="RefSeq" id="WP_020440940.1">
    <property type="nucleotide sequence ID" value="NC_021663.1"/>
</dbReference>
<dbReference type="Gene3D" id="3.90.1310.10">
    <property type="entry name" value="Penicillin-binding protein 2a (Domain 2)"/>
    <property type="match status" value="1"/>
</dbReference>
<keyword evidence="9" id="KW-1185">Reference proteome</keyword>
<protein>
    <submittedName>
        <fullName evidence="8">Penicillin-binding protein</fullName>
    </submittedName>
</protein>
<dbReference type="Gene3D" id="3.30.450.330">
    <property type="match status" value="1"/>
</dbReference>
<dbReference type="SUPFAM" id="SSF56519">
    <property type="entry name" value="Penicillin binding protein dimerisation domain"/>
    <property type="match status" value="1"/>
</dbReference>
<comment type="similarity">
    <text evidence="2">Belongs to the transpeptidase family.</text>
</comment>
<dbReference type="Gene3D" id="3.40.710.10">
    <property type="entry name" value="DD-peptidase/beta-lactamase superfamily"/>
    <property type="match status" value="1"/>
</dbReference>